<evidence type="ECO:0000313" key="4">
    <source>
        <dbReference type="Proteomes" id="UP001501326"/>
    </source>
</evidence>
<proteinExistence type="predicted"/>
<organism evidence="3 4">
    <name type="scientific">Pedococcus aerophilus</name>
    <dbReference type="NCBI Taxonomy" id="436356"/>
    <lineage>
        <taxon>Bacteria</taxon>
        <taxon>Bacillati</taxon>
        <taxon>Actinomycetota</taxon>
        <taxon>Actinomycetes</taxon>
        <taxon>Micrococcales</taxon>
        <taxon>Intrasporangiaceae</taxon>
        <taxon>Pedococcus</taxon>
    </lineage>
</organism>
<dbReference type="EMBL" id="BAAARN010000001">
    <property type="protein sequence ID" value="GAA2733672.1"/>
    <property type="molecule type" value="Genomic_DNA"/>
</dbReference>
<reference evidence="3 4" key="1">
    <citation type="journal article" date="2019" name="Int. J. Syst. Evol. Microbiol.">
        <title>The Global Catalogue of Microorganisms (GCM) 10K type strain sequencing project: providing services to taxonomists for standard genome sequencing and annotation.</title>
        <authorList>
            <consortium name="The Broad Institute Genomics Platform"/>
            <consortium name="The Broad Institute Genome Sequencing Center for Infectious Disease"/>
            <person name="Wu L."/>
            <person name="Ma J."/>
        </authorList>
    </citation>
    <scope>NUCLEOTIDE SEQUENCE [LARGE SCALE GENOMIC DNA]</scope>
    <source>
        <strain evidence="3 4">JCM 16378</strain>
    </source>
</reference>
<dbReference type="InterPro" id="IPR051548">
    <property type="entry name" value="Grx-like_ET"/>
</dbReference>
<dbReference type="InterPro" id="IPR036249">
    <property type="entry name" value="Thioredoxin-like_sf"/>
</dbReference>
<evidence type="ECO:0000313" key="3">
    <source>
        <dbReference type="EMBL" id="GAA2733672.1"/>
    </source>
</evidence>
<protein>
    <submittedName>
        <fullName evidence="3">Mycoredoxin</fullName>
    </submittedName>
</protein>
<dbReference type="PANTHER" id="PTHR34386">
    <property type="entry name" value="GLUTAREDOXIN"/>
    <property type="match status" value="1"/>
</dbReference>
<accession>A0ABN3UMY1</accession>
<dbReference type="InterPro" id="IPR002109">
    <property type="entry name" value="Glutaredoxin"/>
</dbReference>
<feature type="domain" description="Glutaredoxin" evidence="2">
    <location>
        <begin position="27"/>
        <end position="81"/>
    </location>
</feature>
<gene>
    <name evidence="3" type="ORF">GCM10009867_12130</name>
</gene>
<dbReference type="Proteomes" id="UP001501326">
    <property type="component" value="Unassembled WGS sequence"/>
</dbReference>
<dbReference type="PROSITE" id="PS51354">
    <property type="entry name" value="GLUTAREDOXIN_2"/>
    <property type="match status" value="1"/>
</dbReference>
<dbReference type="SUPFAM" id="SSF52833">
    <property type="entry name" value="Thioredoxin-like"/>
    <property type="match status" value="1"/>
</dbReference>
<dbReference type="PROSITE" id="PS00194">
    <property type="entry name" value="THIOREDOXIN_1"/>
    <property type="match status" value="1"/>
</dbReference>
<keyword evidence="4" id="KW-1185">Reference proteome</keyword>
<evidence type="ECO:0000259" key="2">
    <source>
        <dbReference type="Pfam" id="PF00462"/>
    </source>
</evidence>
<sequence>MTTVTTPQPESEHLQMSSIKAPAPGSVTMFTTSWCGYCNRLKAQMGRENIAFTEVNIEEVPEAVQFVMEANNGNQTVPTLLFPDGTSATNPSINEVKKRLAS</sequence>
<name>A0ABN3UMY1_9MICO</name>
<comment type="caution">
    <text evidence="3">The sequence shown here is derived from an EMBL/GenBank/DDBJ whole genome shotgun (WGS) entry which is preliminary data.</text>
</comment>
<dbReference type="Pfam" id="PF00462">
    <property type="entry name" value="Glutaredoxin"/>
    <property type="match status" value="1"/>
</dbReference>
<dbReference type="Gene3D" id="3.40.30.10">
    <property type="entry name" value="Glutaredoxin"/>
    <property type="match status" value="1"/>
</dbReference>
<dbReference type="InterPro" id="IPR017937">
    <property type="entry name" value="Thioredoxin_CS"/>
</dbReference>
<dbReference type="CDD" id="cd02976">
    <property type="entry name" value="NrdH"/>
    <property type="match status" value="1"/>
</dbReference>
<feature type="region of interest" description="Disordered" evidence="1">
    <location>
        <begin position="82"/>
        <end position="102"/>
    </location>
</feature>
<evidence type="ECO:0000256" key="1">
    <source>
        <dbReference type="SAM" id="MobiDB-lite"/>
    </source>
</evidence>
<dbReference type="PANTHER" id="PTHR34386:SF1">
    <property type="entry name" value="GLUTAREDOXIN-LIKE PROTEIN NRDH"/>
    <property type="match status" value="1"/>
</dbReference>